<gene>
    <name evidence="2" type="ORF">ALP03_200060</name>
</gene>
<feature type="compositionally biased region" description="Basic and acidic residues" evidence="1">
    <location>
        <begin position="37"/>
        <end position="46"/>
    </location>
</feature>
<evidence type="ECO:0000313" key="2">
    <source>
        <dbReference type="EMBL" id="RMW07742.1"/>
    </source>
</evidence>
<comment type="caution">
    <text evidence="2">The sequence shown here is derived from an EMBL/GenBank/DDBJ whole genome shotgun (WGS) entry which is preliminary data.</text>
</comment>
<dbReference type="Proteomes" id="UP000271531">
    <property type="component" value="Unassembled WGS sequence"/>
</dbReference>
<organism evidence="2 3">
    <name type="scientific">Pseudomonas amygdali pv. tabaci</name>
    <name type="common">Pseudomonas syringae pv. tabaci</name>
    <dbReference type="NCBI Taxonomy" id="322"/>
    <lineage>
        <taxon>Bacteria</taxon>
        <taxon>Pseudomonadati</taxon>
        <taxon>Pseudomonadota</taxon>
        <taxon>Gammaproteobacteria</taxon>
        <taxon>Pseudomonadales</taxon>
        <taxon>Pseudomonadaceae</taxon>
        <taxon>Pseudomonas</taxon>
        <taxon>Pseudomonas amygdali</taxon>
    </lineage>
</organism>
<feature type="compositionally biased region" description="Polar residues" evidence="1">
    <location>
        <begin position="23"/>
        <end position="36"/>
    </location>
</feature>
<feature type="region of interest" description="Disordered" evidence="1">
    <location>
        <begin position="23"/>
        <end position="46"/>
    </location>
</feature>
<dbReference type="EMBL" id="RBVA01000214">
    <property type="protein sequence ID" value="RMW07742.1"/>
    <property type="molecule type" value="Genomic_DNA"/>
</dbReference>
<dbReference type="AlphaFoldDB" id="A0A3M6HSA6"/>
<evidence type="ECO:0000256" key="1">
    <source>
        <dbReference type="SAM" id="MobiDB-lite"/>
    </source>
</evidence>
<proteinExistence type="predicted"/>
<accession>A0A3M6HSA6</accession>
<sequence>MSGTTKQDLQQQLVAAKAELESWEQQELTRNDGSQAQDRRFEERGERLQKRVGELARQLDEISD</sequence>
<evidence type="ECO:0000313" key="3">
    <source>
        <dbReference type="Proteomes" id="UP000271531"/>
    </source>
</evidence>
<protein>
    <submittedName>
        <fullName evidence="2">Uncharacterized protein</fullName>
    </submittedName>
</protein>
<reference evidence="2 3" key="1">
    <citation type="submission" date="2018-08" db="EMBL/GenBank/DDBJ databases">
        <title>Recombination of ecologically and evolutionarily significant loci maintains genetic cohesion in the Pseudomonas syringae species complex.</title>
        <authorList>
            <person name="Dillon M."/>
            <person name="Thakur S."/>
            <person name="Almeida R.N.D."/>
            <person name="Weir B.S."/>
            <person name="Guttman D.S."/>
        </authorList>
    </citation>
    <scope>NUCLEOTIDE SEQUENCE [LARGE SCALE GENOMIC DNA]</scope>
    <source>
        <strain evidence="2 3">ICMP 4525</strain>
    </source>
</reference>
<name>A0A3M6HSA6_PSEAJ</name>